<comment type="similarity">
    <text evidence="1">Belongs to the UPF0175 family.</text>
</comment>
<sequence>MNLAFDIDPSVLASVRRDPEEFVRELRLAAAVKWYELERVSQGRAAEIAGVSRAEFIDTLGKYGVTPFQQTGEEIVADLDALKRVCGRDVAGCA</sequence>
<organism evidence="2 3">
    <name type="scientific">Candidatus Thiodictyon syntrophicum</name>
    <dbReference type="NCBI Taxonomy" id="1166950"/>
    <lineage>
        <taxon>Bacteria</taxon>
        <taxon>Pseudomonadati</taxon>
        <taxon>Pseudomonadota</taxon>
        <taxon>Gammaproteobacteria</taxon>
        <taxon>Chromatiales</taxon>
        <taxon>Chromatiaceae</taxon>
        <taxon>Thiodictyon</taxon>
    </lineage>
</organism>
<dbReference type="InterPro" id="IPR052264">
    <property type="entry name" value="UPF0175_domain"/>
</dbReference>
<dbReference type="InterPro" id="IPR005368">
    <property type="entry name" value="UPF0175"/>
</dbReference>
<dbReference type="EMBL" id="CP020370">
    <property type="protein sequence ID" value="AUB82643.1"/>
    <property type="molecule type" value="Genomic_DNA"/>
</dbReference>
<name>A0A2K8UAN0_9GAMM</name>
<evidence type="ECO:0000256" key="1">
    <source>
        <dbReference type="ARBA" id="ARBA00005651"/>
    </source>
</evidence>
<dbReference type="PANTHER" id="PTHR37525:SF1">
    <property type="entry name" value="UPF0175 PROTEIN SSL1255"/>
    <property type="match status" value="1"/>
</dbReference>
<dbReference type="RefSeq" id="WP_100920363.1">
    <property type="nucleotide sequence ID" value="NZ_CP020370.1"/>
</dbReference>
<dbReference type="AlphaFoldDB" id="A0A2K8UAN0"/>
<protein>
    <submittedName>
        <fullName evidence="2">Uncharacterized protein</fullName>
    </submittedName>
</protein>
<keyword evidence="3" id="KW-1185">Reference proteome</keyword>
<dbReference type="OrthoDB" id="15200at2"/>
<dbReference type="PANTHER" id="PTHR37525">
    <property type="entry name" value="UPF0175 PROTEIN SSL1255"/>
    <property type="match status" value="1"/>
</dbReference>
<dbReference type="KEGG" id="tsy:THSYN_17965"/>
<reference evidence="2 3" key="1">
    <citation type="submission" date="2017-03" db="EMBL/GenBank/DDBJ databases">
        <title>Complete genome sequence of Candidatus 'Thiodictyon syntrophicum' sp. nov. strain Cad16T, a photolithoautotroph purple sulfur bacterium isolated from an alpine meromictic lake.</title>
        <authorList>
            <person name="Luedin S.M."/>
            <person name="Pothier J.F."/>
            <person name="Danza F."/>
            <person name="Storelli N."/>
            <person name="Wittwer M."/>
            <person name="Tonolla M."/>
        </authorList>
    </citation>
    <scope>NUCLEOTIDE SEQUENCE [LARGE SCALE GENOMIC DNA]</scope>
    <source>
        <strain evidence="2 3">Cad16T</strain>
    </source>
</reference>
<evidence type="ECO:0000313" key="2">
    <source>
        <dbReference type="EMBL" id="AUB82643.1"/>
    </source>
</evidence>
<dbReference type="Proteomes" id="UP000232638">
    <property type="component" value="Chromosome"/>
</dbReference>
<evidence type="ECO:0000313" key="3">
    <source>
        <dbReference type="Proteomes" id="UP000232638"/>
    </source>
</evidence>
<accession>A0A2K8UAN0</accession>
<gene>
    <name evidence="2" type="ORF">THSYN_17965</name>
</gene>
<dbReference type="Pfam" id="PF03683">
    <property type="entry name" value="UPF0175"/>
    <property type="match status" value="1"/>
</dbReference>
<proteinExistence type="inferred from homology"/>